<dbReference type="Proteomes" id="UP000019376">
    <property type="component" value="Unassembled WGS sequence"/>
</dbReference>
<name>S7ZKA4_PENO1</name>
<dbReference type="AlphaFoldDB" id="S7ZKA4"/>
<evidence type="ECO:0000313" key="1">
    <source>
        <dbReference type="EMBL" id="EPS31065.1"/>
    </source>
</evidence>
<dbReference type="EMBL" id="KB644412">
    <property type="protein sequence ID" value="EPS31065.1"/>
    <property type="molecule type" value="Genomic_DNA"/>
</dbReference>
<keyword evidence="2" id="KW-1185">Reference proteome</keyword>
<dbReference type="HOGENOM" id="CLU_1750336_0_0_1"/>
<accession>S7ZKA4</accession>
<protein>
    <submittedName>
        <fullName evidence="1">Uncharacterized protein</fullName>
    </submittedName>
</protein>
<reference evidence="1 2" key="1">
    <citation type="journal article" date="2013" name="PLoS ONE">
        <title>Genomic and secretomic analyses reveal unique features of the lignocellulolytic enzyme system of Penicillium decumbens.</title>
        <authorList>
            <person name="Liu G."/>
            <person name="Zhang L."/>
            <person name="Wei X."/>
            <person name="Zou G."/>
            <person name="Qin Y."/>
            <person name="Ma L."/>
            <person name="Li J."/>
            <person name="Zheng H."/>
            <person name="Wang S."/>
            <person name="Wang C."/>
            <person name="Xun L."/>
            <person name="Zhao G.-P."/>
            <person name="Zhou Z."/>
            <person name="Qu Y."/>
        </authorList>
    </citation>
    <scope>NUCLEOTIDE SEQUENCE [LARGE SCALE GENOMIC DNA]</scope>
    <source>
        <strain evidence="2">114-2 / CGMCC 5302</strain>
    </source>
</reference>
<sequence length="149" mass="17083">MAIRTFLRNLLAKLSHLKQRSFSHSAACRRQSSGGLETRLRDAANRDGLYAQDRWIQEHKAEMQAGGVIEQEGKLIASRLRSFQDLFDEPGPSNPWFMGDIIECEAELERVNQNLTAHRARVIELEAYRPPGKMARQYFDLHGQCLKSE</sequence>
<proteinExistence type="predicted"/>
<gene>
    <name evidence="1" type="ORF">PDE_06019</name>
</gene>
<organism evidence="1 2">
    <name type="scientific">Penicillium oxalicum (strain 114-2 / CGMCC 5302)</name>
    <name type="common">Penicillium decumbens</name>
    <dbReference type="NCBI Taxonomy" id="933388"/>
    <lineage>
        <taxon>Eukaryota</taxon>
        <taxon>Fungi</taxon>
        <taxon>Dikarya</taxon>
        <taxon>Ascomycota</taxon>
        <taxon>Pezizomycotina</taxon>
        <taxon>Eurotiomycetes</taxon>
        <taxon>Eurotiomycetidae</taxon>
        <taxon>Eurotiales</taxon>
        <taxon>Aspergillaceae</taxon>
        <taxon>Penicillium</taxon>
    </lineage>
</organism>
<dbReference type="OrthoDB" id="10445790at2759"/>
<evidence type="ECO:0000313" key="2">
    <source>
        <dbReference type="Proteomes" id="UP000019376"/>
    </source>
</evidence>